<evidence type="ECO:0000313" key="3">
    <source>
        <dbReference type="Proteomes" id="UP001448858"/>
    </source>
</evidence>
<evidence type="ECO:0000259" key="1">
    <source>
        <dbReference type="Pfam" id="PF14028"/>
    </source>
</evidence>
<dbReference type="Proteomes" id="UP001448858">
    <property type="component" value="Chromosome"/>
</dbReference>
<protein>
    <submittedName>
        <fullName evidence="2">Lantibiotic dehydratase C-terminal domain-containing protein</fullName>
    </submittedName>
</protein>
<dbReference type="InterPro" id="IPR023809">
    <property type="entry name" value="Thiopep_bacteriocin_synth_dom"/>
</dbReference>
<sequence>MSKTALNGPGRAGAGIPPVPQQAETTLLWILAIAPETIKSTDEVVSHIIAPLSAQARIWGAARFGFARGLDESNPQVQLYLVASADVVDHVWKFAHALAEECSPHVGTVQISQSQPIIIPPPRGEPVPAALEAMLARYGGVEGIHLMGEVAELGSELTIWAVNRFPTGSMRSALGALLLFDTCHSMMRGARSSVWADRRTVSWDFYWDHYLGGCVESVGLNVEQSRRKLTDRVSPQIAGAHRIMVALASEPSVESWRKRWVHGIDTYLYRADRARISRSAQQLAMTQSRQLLNRLGVTLWDEAALSLYARAWSKDLEETPAAKRAGRPARRP</sequence>
<organism evidence="2 3">
    <name type="scientific">Arthrobacter citreus</name>
    <dbReference type="NCBI Taxonomy" id="1670"/>
    <lineage>
        <taxon>Bacteria</taxon>
        <taxon>Bacillati</taxon>
        <taxon>Actinomycetota</taxon>
        <taxon>Actinomycetes</taxon>
        <taxon>Micrococcales</taxon>
        <taxon>Micrococcaceae</taxon>
        <taxon>Arthrobacter</taxon>
    </lineage>
</organism>
<keyword evidence="3" id="KW-1185">Reference proteome</keyword>
<dbReference type="RefSeq" id="WP_342022864.1">
    <property type="nucleotide sequence ID" value="NZ_CP151657.1"/>
</dbReference>
<dbReference type="EMBL" id="CP151657">
    <property type="protein sequence ID" value="WZP15196.1"/>
    <property type="molecule type" value="Genomic_DNA"/>
</dbReference>
<evidence type="ECO:0000313" key="2">
    <source>
        <dbReference type="EMBL" id="WZP15196.1"/>
    </source>
</evidence>
<gene>
    <name evidence="2" type="ORF">AAE021_13545</name>
</gene>
<dbReference type="Pfam" id="PF14028">
    <property type="entry name" value="Lant_dehydr_C"/>
    <property type="match status" value="1"/>
</dbReference>
<feature type="domain" description="Thiopeptide-type bacteriocin biosynthesis" evidence="1">
    <location>
        <begin position="39"/>
        <end position="306"/>
    </location>
</feature>
<accession>A0ABZ2ZUT8</accession>
<reference evidence="2 3" key="1">
    <citation type="submission" date="2024-04" db="EMBL/GenBank/DDBJ databases">
        <title>Arthrobacter sp. from Plains bison fecal sample.</title>
        <authorList>
            <person name="Ruzzini A."/>
        </authorList>
    </citation>
    <scope>NUCLEOTIDE SEQUENCE [LARGE SCALE GENOMIC DNA]</scope>
    <source>
        <strain evidence="2 3">EINP1</strain>
    </source>
</reference>
<name>A0ABZ2ZUT8_9MICC</name>
<proteinExistence type="predicted"/>